<dbReference type="Proteomes" id="UP000280759">
    <property type="component" value="Unassembled WGS sequence"/>
</dbReference>
<reference evidence="2 3" key="1">
    <citation type="submission" date="2018-10" db="EMBL/GenBank/DDBJ databases">
        <authorList>
            <consortium name="Molecular Microbiology and Infection Unit (UMMI)"/>
            <person name="Machado M."/>
        </authorList>
    </citation>
    <scope>NUCLEOTIDE SEQUENCE [LARGE SCALE GENOMIC DNA]</scope>
    <source>
        <strain evidence="2">FMV2238.02</strain>
    </source>
</reference>
<dbReference type="GO" id="GO:0003677">
    <property type="term" value="F:DNA binding"/>
    <property type="evidence" value="ECO:0007669"/>
    <property type="project" value="InterPro"/>
</dbReference>
<evidence type="ECO:0000259" key="1">
    <source>
        <dbReference type="Pfam" id="PF07508"/>
    </source>
</evidence>
<dbReference type="GO" id="GO:0000150">
    <property type="term" value="F:DNA strand exchange activity"/>
    <property type="evidence" value="ECO:0007669"/>
    <property type="project" value="InterPro"/>
</dbReference>
<dbReference type="InterPro" id="IPR011109">
    <property type="entry name" value="DNA_bind_recombinase_dom"/>
</dbReference>
<sequence length="63" mass="7261">MIDETEAKIVRLIYDSYIERMTASEIASSLMTSHIPIVTGLESWTSFVSFHSIFQSKLYLFIL</sequence>
<dbReference type="InterPro" id="IPR038109">
    <property type="entry name" value="DNA_bind_recomb_sf"/>
</dbReference>
<organism evidence="2 3">
    <name type="scientific">Streptococcus canis</name>
    <dbReference type="NCBI Taxonomy" id="1329"/>
    <lineage>
        <taxon>Bacteria</taxon>
        <taxon>Bacillati</taxon>
        <taxon>Bacillota</taxon>
        <taxon>Bacilli</taxon>
        <taxon>Lactobacillales</taxon>
        <taxon>Streptococcaceae</taxon>
        <taxon>Streptococcus</taxon>
    </lineage>
</organism>
<evidence type="ECO:0000313" key="2">
    <source>
        <dbReference type="EMBL" id="VDC43081.1"/>
    </source>
</evidence>
<gene>
    <name evidence="2" type="ORF">FMV2238Y02_15630</name>
</gene>
<feature type="domain" description="Recombinase" evidence="1">
    <location>
        <begin position="4"/>
        <end position="59"/>
    </location>
</feature>
<dbReference type="AlphaFoldDB" id="A0A3P5Y468"/>
<protein>
    <recommendedName>
        <fullName evidence="1">Recombinase domain-containing protein</fullName>
    </recommendedName>
</protein>
<name>A0A3P5Y468_STRCB</name>
<dbReference type="Pfam" id="PF07508">
    <property type="entry name" value="Recombinase"/>
    <property type="match status" value="1"/>
</dbReference>
<keyword evidence="3" id="KW-1185">Reference proteome</keyword>
<accession>A0A3P5Y468</accession>
<proteinExistence type="predicted"/>
<dbReference type="Gene3D" id="3.90.1750.20">
    <property type="entry name" value="Putative Large Serine Recombinase, Chain B, Domain 2"/>
    <property type="match status" value="1"/>
</dbReference>
<dbReference type="EMBL" id="UXEP01000023">
    <property type="protein sequence ID" value="VDC43081.1"/>
    <property type="molecule type" value="Genomic_DNA"/>
</dbReference>
<evidence type="ECO:0000313" key="3">
    <source>
        <dbReference type="Proteomes" id="UP000280759"/>
    </source>
</evidence>